<feature type="domain" description="ABC transporter" evidence="11">
    <location>
        <begin position="494"/>
        <end position="727"/>
    </location>
</feature>
<evidence type="ECO:0000256" key="3">
    <source>
        <dbReference type="ARBA" id="ARBA00022475"/>
    </source>
</evidence>
<evidence type="ECO:0000259" key="12">
    <source>
        <dbReference type="PROSITE" id="PS50929"/>
    </source>
</evidence>
<dbReference type="SUPFAM" id="SSF52540">
    <property type="entry name" value="P-loop containing nucleoside triphosphate hydrolases"/>
    <property type="match status" value="1"/>
</dbReference>
<keyword evidence="8 10" id="KW-1133">Transmembrane helix</keyword>
<dbReference type="Pfam" id="PF03412">
    <property type="entry name" value="Peptidase_C39"/>
    <property type="match status" value="1"/>
</dbReference>
<evidence type="ECO:0000313" key="14">
    <source>
        <dbReference type="EMBL" id="BBD08226.1"/>
    </source>
</evidence>
<dbReference type="KEGG" id="dfl:DFE_1500"/>
<dbReference type="AlphaFoldDB" id="A0A2Z6AYJ1"/>
<gene>
    <name evidence="14" type="ORF">DFE_1500</name>
</gene>
<evidence type="ECO:0000256" key="5">
    <source>
        <dbReference type="ARBA" id="ARBA00022741"/>
    </source>
</evidence>
<dbReference type="GO" id="GO:0005524">
    <property type="term" value="F:ATP binding"/>
    <property type="evidence" value="ECO:0007669"/>
    <property type="project" value="UniProtKB-KW"/>
</dbReference>
<evidence type="ECO:0000256" key="7">
    <source>
        <dbReference type="ARBA" id="ARBA00022840"/>
    </source>
</evidence>
<feature type="transmembrane region" description="Helical" evidence="10">
    <location>
        <begin position="171"/>
        <end position="195"/>
    </location>
</feature>
<sequence>MRGNSGVLKFRARCKTPVVLQMEAVECGAAALGSVLGFHGRHIPLSELREQCGVNRDGSRASNIVRAARAQGLEASGYQRSAEEALTRTTFPAIAFWRQSHFVVLEGTQGDRVWINDPQGGHRRLSMDEFAKDYSLVILEFKPGSEFERQERSSDLIEGMRSRLSGDRNSVLLIVLLSLLLAAPSMAVPVFTKIFVDNVLVAKSLNWAGPVLGAMLLALVLKYTLTWMQQHYILKLQTKLTLTSSATFMWHVLHLPAKFFSQRYAPEITQRCRLNEILAGTLSAQLATGLLNLLLAVLYLLAMFFFDIWLGLLTLVVIALNAGFVQWMGPSRREEYLRMAQDSAKVEATAMASLQAMETVKAQAMEEDVFSFWAGNHAAAATGAQRLGVISNRMNLAPMLLMGLSGASIIGIGALRVVSGDMTLGELVAFQVLAGMLLGPVMQLAGLGGALQDAAAGMRRLDDVLSHPADIDAGEMMVEQDVVLAEAGHLDGSIELRELTFGYSPLDQPFINDFSLNLAPGARVALVGGSGSGKSTLARIAAGLYQPWKGDVLLGGKPRSQWPAYVLRNGIQMVDQQIVLFAGTVRDNLTLWNPAVSDEDLIRACKDACIYDFVMKLPGGLDGTLVENGRNLSGGQRQCLEIARALAVNPSILILDEATNSLDTLREQTLDTNLRRRGCTCLIVAHRLSTIRDADEIVVMSRGKVVERGTHDDLMSRQGLYQRLIRSEGN</sequence>
<dbReference type="InterPro" id="IPR039421">
    <property type="entry name" value="Type_1_exporter"/>
</dbReference>
<dbReference type="PROSITE" id="PS50990">
    <property type="entry name" value="PEPTIDASE_C39"/>
    <property type="match status" value="1"/>
</dbReference>
<evidence type="ECO:0000256" key="8">
    <source>
        <dbReference type="ARBA" id="ARBA00022989"/>
    </source>
</evidence>
<evidence type="ECO:0000256" key="2">
    <source>
        <dbReference type="ARBA" id="ARBA00022448"/>
    </source>
</evidence>
<dbReference type="GO" id="GO:0016887">
    <property type="term" value="F:ATP hydrolysis activity"/>
    <property type="evidence" value="ECO:0007669"/>
    <property type="project" value="InterPro"/>
</dbReference>
<keyword evidence="4 10" id="KW-0812">Transmembrane</keyword>
<dbReference type="InterPro" id="IPR003593">
    <property type="entry name" value="AAA+_ATPase"/>
</dbReference>
<dbReference type="GO" id="GO:0005886">
    <property type="term" value="C:plasma membrane"/>
    <property type="evidence" value="ECO:0007669"/>
    <property type="project" value="UniProtKB-SubCell"/>
</dbReference>
<organism evidence="14 15">
    <name type="scientific">Desulfovibrio ferrophilus</name>
    <dbReference type="NCBI Taxonomy" id="241368"/>
    <lineage>
        <taxon>Bacteria</taxon>
        <taxon>Pseudomonadati</taxon>
        <taxon>Thermodesulfobacteriota</taxon>
        <taxon>Desulfovibrionia</taxon>
        <taxon>Desulfovibrionales</taxon>
        <taxon>Desulfovibrionaceae</taxon>
        <taxon>Desulfovibrio</taxon>
    </lineage>
</organism>
<dbReference type="FunFam" id="3.40.50.300:FF:000299">
    <property type="entry name" value="ABC transporter ATP-binding protein/permease"/>
    <property type="match status" value="1"/>
</dbReference>
<protein>
    <submittedName>
        <fullName evidence="14">NHLM bacteriocin system ABC transporter, peptidase/ATP-binding protein</fullName>
    </submittedName>
</protein>
<feature type="transmembrane region" description="Helical" evidence="10">
    <location>
        <begin position="396"/>
        <end position="415"/>
    </location>
</feature>
<reference evidence="14 15" key="1">
    <citation type="journal article" date="2018" name="Sci. Adv.">
        <title>Multi-heme cytochromes provide a pathway for survival in energy-limited environments.</title>
        <authorList>
            <person name="Deng X."/>
            <person name="Dohmae N."/>
            <person name="Nealson K.H."/>
            <person name="Hashimoto K."/>
            <person name="Okamoto A."/>
        </authorList>
    </citation>
    <scope>NUCLEOTIDE SEQUENCE [LARGE SCALE GENOMIC DNA]</scope>
    <source>
        <strain evidence="14 15">IS5</strain>
    </source>
</reference>
<comment type="subcellular location">
    <subcellularLocation>
        <location evidence="1">Cell membrane</location>
        <topology evidence="1">Multi-pass membrane protein</topology>
    </subcellularLocation>
</comment>
<evidence type="ECO:0000256" key="9">
    <source>
        <dbReference type="ARBA" id="ARBA00023136"/>
    </source>
</evidence>
<dbReference type="InterPro" id="IPR003439">
    <property type="entry name" value="ABC_transporter-like_ATP-bd"/>
</dbReference>
<dbReference type="PROSITE" id="PS50893">
    <property type="entry name" value="ABC_TRANSPORTER_2"/>
    <property type="match status" value="1"/>
</dbReference>
<accession>A0A2Z6AYJ1</accession>
<dbReference type="GO" id="GO:0008233">
    <property type="term" value="F:peptidase activity"/>
    <property type="evidence" value="ECO:0007669"/>
    <property type="project" value="InterPro"/>
</dbReference>
<dbReference type="GO" id="GO:0015421">
    <property type="term" value="F:ABC-type oligopeptide transporter activity"/>
    <property type="evidence" value="ECO:0007669"/>
    <property type="project" value="TreeGrafter"/>
</dbReference>
<dbReference type="PANTHER" id="PTHR43394:SF1">
    <property type="entry name" value="ATP-BINDING CASSETTE SUB-FAMILY B MEMBER 10, MITOCHONDRIAL"/>
    <property type="match status" value="1"/>
</dbReference>
<feature type="transmembrane region" description="Helical" evidence="10">
    <location>
        <begin position="308"/>
        <end position="329"/>
    </location>
</feature>
<dbReference type="InterPro" id="IPR017871">
    <property type="entry name" value="ABC_transporter-like_CS"/>
</dbReference>
<keyword evidence="6" id="KW-0378">Hydrolase</keyword>
<feature type="transmembrane region" description="Helical" evidence="10">
    <location>
        <begin position="427"/>
        <end position="451"/>
    </location>
</feature>
<dbReference type="SMART" id="SM00382">
    <property type="entry name" value="AAA"/>
    <property type="match status" value="1"/>
</dbReference>
<name>A0A2Z6AYJ1_9BACT</name>
<evidence type="ECO:0000256" key="10">
    <source>
        <dbReference type="SAM" id="Phobius"/>
    </source>
</evidence>
<dbReference type="GO" id="GO:0006508">
    <property type="term" value="P:proteolysis"/>
    <property type="evidence" value="ECO:0007669"/>
    <property type="project" value="InterPro"/>
</dbReference>
<evidence type="ECO:0000256" key="6">
    <source>
        <dbReference type="ARBA" id="ARBA00022801"/>
    </source>
</evidence>
<evidence type="ECO:0000259" key="11">
    <source>
        <dbReference type="PROSITE" id="PS50893"/>
    </source>
</evidence>
<keyword evidence="2" id="KW-0813">Transport</keyword>
<keyword evidence="9 10" id="KW-0472">Membrane</keyword>
<dbReference type="InterPro" id="IPR027417">
    <property type="entry name" value="P-loop_NTPase"/>
</dbReference>
<dbReference type="PANTHER" id="PTHR43394">
    <property type="entry name" value="ATP-DEPENDENT PERMEASE MDL1, MITOCHONDRIAL"/>
    <property type="match status" value="1"/>
</dbReference>
<proteinExistence type="predicted"/>
<dbReference type="InterPro" id="IPR022514">
    <property type="entry name" value="NHPM_micro_ABC1"/>
</dbReference>
<dbReference type="InterPro" id="IPR005074">
    <property type="entry name" value="Peptidase_C39"/>
</dbReference>
<feature type="transmembrane region" description="Helical" evidence="10">
    <location>
        <begin position="277"/>
        <end position="302"/>
    </location>
</feature>
<dbReference type="Pfam" id="PF00005">
    <property type="entry name" value="ABC_tran"/>
    <property type="match status" value="1"/>
</dbReference>
<keyword evidence="5" id="KW-0547">Nucleotide-binding</keyword>
<evidence type="ECO:0000256" key="1">
    <source>
        <dbReference type="ARBA" id="ARBA00004651"/>
    </source>
</evidence>
<dbReference type="EMBL" id="AP017378">
    <property type="protein sequence ID" value="BBD08226.1"/>
    <property type="molecule type" value="Genomic_DNA"/>
</dbReference>
<keyword evidence="3" id="KW-1003">Cell membrane</keyword>
<dbReference type="NCBIfam" id="TIGR03796">
    <property type="entry name" value="NHLM_micro_ABC1"/>
    <property type="match status" value="1"/>
</dbReference>
<dbReference type="OrthoDB" id="9760168at2"/>
<dbReference type="SUPFAM" id="SSF90123">
    <property type="entry name" value="ABC transporter transmembrane region"/>
    <property type="match status" value="1"/>
</dbReference>
<feature type="transmembrane region" description="Helical" evidence="10">
    <location>
        <begin position="207"/>
        <end position="225"/>
    </location>
</feature>
<evidence type="ECO:0000259" key="13">
    <source>
        <dbReference type="PROSITE" id="PS50990"/>
    </source>
</evidence>
<dbReference type="InterPro" id="IPR011527">
    <property type="entry name" value="ABC1_TM_dom"/>
</dbReference>
<keyword evidence="7 14" id="KW-0067">ATP-binding</keyword>
<dbReference type="Gene3D" id="3.40.50.300">
    <property type="entry name" value="P-loop containing nucleotide triphosphate hydrolases"/>
    <property type="match status" value="1"/>
</dbReference>
<evidence type="ECO:0000313" key="15">
    <source>
        <dbReference type="Proteomes" id="UP000269883"/>
    </source>
</evidence>
<dbReference type="PROSITE" id="PS50929">
    <property type="entry name" value="ABC_TM1F"/>
    <property type="match status" value="1"/>
</dbReference>
<dbReference type="PROSITE" id="PS00211">
    <property type="entry name" value="ABC_TRANSPORTER_1"/>
    <property type="match status" value="1"/>
</dbReference>
<keyword evidence="15" id="KW-1185">Reference proteome</keyword>
<dbReference type="Proteomes" id="UP000269883">
    <property type="component" value="Chromosome"/>
</dbReference>
<dbReference type="Gene3D" id="1.20.1560.10">
    <property type="entry name" value="ABC transporter type 1, transmembrane domain"/>
    <property type="match status" value="1"/>
</dbReference>
<dbReference type="Gene3D" id="3.90.70.10">
    <property type="entry name" value="Cysteine proteinases"/>
    <property type="match status" value="1"/>
</dbReference>
<dbReference type="Pfam" id="PF00664">
    <property type="entry name" value="ABC_membrane"/>
    <property type="match status" value="1"/>
</dbReference>
<feature type="domain" description="ABC transmembrane type-1" evidence="12">
    <location>
        <begin position="172"/>
        <end position="453"/>
    </location>
</feature>
<feature type="domain" description="Peptidase C39" evidence="13">
    <location>
        <begin position="21"/>
        <end position="141"/>
    </location>
</feature>
<dbReference type="InterPro" id="IPR036640">
    <property type="entry name" value="ABC1_TM_sf"/>
</dbReference>
<evidence type="ECO:0000256" key="4">
    <source>
        <dbReference type="ARBA" id="ARBA00022692"/>
    </source>
</evidence>